<dbReference type="PANTHER" id="PTHR48101:SF1">
    <property type="entry name" value="METHYLMALONYL-COA MUTASE, LARGE SUBUNIT"/>
    <property type="match status" value="1"/>
</dbReference>
<dbReference type="RefSeq" id="WP_012869041.1">
    <property type="nucleotide sequence ID" value="NC_013522.1"/>
</dbReference>
<dbReference type="GO" id="GO:0031419">
    <property type="term" value="F:cobalamin binding"/>
    <property type="evidence" value="ECO:0007669"/>
    <property type="project" value="InterPro"/>
</dbReference>
<dbReference type="Pfam" id="PF01642">
    <property type="entry name" value="MM_CoA_mutase"/>
    <property type="match status" value="1"/>
</dbReference>
<keyword evidence="1 3" id="KW-0413">Isomerase</keyword>
<dbReference type="GO" id="GO:0004494">
    <property type="term" value="F:methylmalonyl-CoA mutase activity"/>
    <property type="evidence" value="ECO:0007669"/>
    <property type="project" value="UniProtKB-EC"/>
</dbReference>
<sequence>MFEEKELQAIAEKRGQYEAAVEKALAKNPEMRKEFTTGGGIPLKRVYTPEDVKDLDYNRDLGFPGAFPYTRGVQPTMYRGRFWTMRQYAGFATAEESNARYRYLLSQGTTGLSVAFDLPTQIGYDSDHPMAQGEVGKVGVAIDSLADMEILFDQIPLDKVSTSMTINAPASVLLAMYIAVGEKQGVPSTELSGTIQNDILKEYIARGTYIFPPKPSMRLITDIFEFCSTHVPKWNTISISGYHIREAGSTAIQEVAFTLADGIAYVEAAVKKGQDPNVFGKRLSFFFNAHNDFLEEVAKFRAARRLWAKIMRDRFGVTDKSAQMLRFHTQTAGSTLTAQQPENNIVRVAIQTLAAVLGGTQSLHTNSLDEALALPTEKSVRIALRTQQIVAYESGVTQTIDPLAGSYVIEALTNQIEEGAAEYIRKIDEMGGMLVAIEKGYVQQQIQDAAYEYQKAVESGDRVVVGVNRFQIEEDASERTLLKVDPVVGEMQAKKLAKLKESRDNLKVKACLEDVRKAAQGEENLMPPIIEAVRNYATEGEICGVLREVFGEYRENVVL</sequence>
<dbReference type="InterPro" id="IPR006098">
    <property type="entry name" value="MMCoA_mutase_a_cat"/>
</dbReference>
<dbReference type="PATRIC" id="fig|525903.6.peg.293"/>
<dbReference type="OrthoDB" id="9762378at2"/>
<evidence type="ECO:0000259" key="2">
    <source>
        <dbReference type="Pfam" id="PF01642"/>
    </source>
</evidence>
<name>D1B8C2_THEAS</name>
<protein>
    <submittedName>
        <fullName evidence="3">Methylmalonyl-CoA mutase, large subunit</fullName>
        <ecNumber evidence="3">5.4.99.2</ecNumber>
    </submittedName>
</protein>
<keyword evidence="4" id="KW-1185">Reference proteome</keyword>
<organism evidence="3 4">
    <name type="scientific">Thermanaerovibrio acidaminovorans (strain ATCC 49978 / DSM 6589 / Su883)</name>
    <name type="common">Selenomonas acidaminovorans</name>
    <dbReference type="NCBI Taxonomy" id="525903"/>
    <lineage>
        <taxon>Bacteria</taxon>
        <taxon>Thermotogati</taxon>
        <taxon>Synergistota</taxon>
        <taxon>Synergistia</taxon>
        <taxon>Synergistales</taxon>
        <taxon>Synergistaceae</taxon>
        <taxon>Thermanaerovibrio</taxon>
    </lineage>
</organism>
<dbReference type="CDD" id="cd03680">
    <property type="entry name" value="MM_CoA_mutase_ICM_like"/>
    <property type="match status" value="1"/>
</dbReference>
<dbReference type="eggNOG" id="COG1884">
    <property type="taxonomic scope" value="Bacteria"/>
</dbReference>
<dbReference type="Gene3D" id="3.20.20.240">
    <property type="entry name" value="Methylmalonyl-CoA mutase"/>
    <property type="match status" value="1"/>
</dbReference>
<evidence type="ECO:0000313" key="3">
    <source>
        <dbReference type="EMBL" id="ACZ18525.1"/>
    </source>
</evidence>
<dbReference type="Proteomes" id="UP000002030">
    <property type="component" value="Chromosome"/>
</dbReference>
<accession>D1B8C2</accession>
<dbReference type="InterPro" id="IPR016176">
    <property type="entry name" value="Cbl-dep_enz_cat"/>
</dbReference>
<dbReference type="EMBL" id="CP001818">
    <property type="protein sequence ID" value="ACZ18525.1"/>
    <property type="molecule type" value="Genomic_DNA"/>
</dbReference>
<dbReference type="EC" id="5.4.99.2" evidence="3"/>
<evidence type="ECO:0000256" key="1">
    <source>
        <dbReference type="ARBA" id="ARBA00023235"/>
    </source>
</evidence>
<reference evidence="3 4" key="1">
    <citation type="journal article" date="2009" name="Stand. Genomic Sci.">
        <title>Complete genome sequence of Thermanaerovibrio acidaminovorans type strain (Su883).</title>
        <authorList>
            <person name="Chovatia M."/>
            <person name="Sikorski J."/>
            <person name="Schroder M."/>
            <person name="Lapidus A."/>
            <person name="Nolan M."/>
            <person name="Tice H."/>
            <person name="Glavina Del Rio T."/>
            <person name="Copeland A."/>
            <person name="Cheng J.F."/>
            <person name="Lucas S."/>
            <person name="Chen F."/>
            <person name="Bruce D."/>
            <person name="Goodwin L."/>
            <person name="Pitluck S."/>
            <person name="Ivanova N."/>
            <person name="Mavromatis K."/>
            <person name="Ovchinnikova G."/>
            <person name="Pati A."/>
            <person name="Chen A."/>
            <person name="Palaniappan K."/>
            <person name="Land M."/>
            <person name="Hauser L."/>
            <person name="Chang Y.J."/>
            <person name="Jeffries C.D."/>
            <person name="Chain P."/>
            <person name="Saunders E."/>
            <person name="Detter J.C."/>
            <person name="Brettin T."/>
            <person name="Rohde M."/>
            <person name="Goker M."/>
            <person name="Spring S."/>
            <person name="Bristow J."/>
            <person name="Markowitz V."/>
            <person name="Hugenholtz P."/>
            <person name="Kyrpides N.C."/>
            <person name="Klenk H.P."/>
            <person name="Eisen J.A."/>
        </authorList>
    </citation>
    <scope>NUCLEOTIDE SEQUENCE [LARGE SCALE GENOMIC DNA]</scope>
    <source>
        <strain evidence="4">ATCC 49978 / DSM 6589 / Su883</strain>
    </source>
</reference>
<dbReference type="AlphaFoldDB" id="D1B8C2"/>
<dbReference type="HOGENOM" id="CLU_009523_5_1_0"/>
<dbReference type="EnsemblBacteria" id="ACZ18525">
    <property type="protein sequence ID" value="ACZ18525"/>
    <property type="gene ID" value="Taci_0288"/>
</dbReference>
<gene>
    <name evidence="3" type="ordered locus">Taci_0288</name>
</gene>
<dbReference type="InterPro" id="IPR006099">
    <property type="entry name" value="MeMalonylCoA_mutase_a/b_cat"/>
</dbReference>
<proteinExistence type="predicted"/>
<dbReference type="STRING" id="525903.Taci_0288"/>
<dbReference type="PANTHER" id="PTHR48101">
    <property type="entry name" value="METHYLMALONYL-COA MUTASE, MITOCHONDRIAL-RELATED"/>
    <property type="match status" value="1"/>
</dbReference>
<evidence type="ECO:0000313" key="4">
    <source>
        <dbReference type="Proteomes" id="UP000002030"/>
    </source>
</evidence>
<dbReference type="NCBIfam" id="TIGR00641">
    <property type="entry name" value="acid_CoA_mut_N"/>
    <property type="match status" value="1"/>
</dbReference>
<dbReference type="SUPFAM" id="SSF51703">
    <property type="entry name" value="Cobalamin (vitamin B12)-dependent enzymes"/>
    <property type="match status" value="1"/>
</dbReference>
<dbReference type="KEGG" id="tai:Taci_0288"/>
<feature type="domain" description="Methylmalonyl-CoA mutase alpha/beta chain catalytic" evidence="2">
    <location>
        <begin position="37"/>
        <end position="552"/>
    </location>
</feature>